<dbReference type="STRING" id="760192.Halhy_2684"/>
<dbReference type="AlphaFoldDB" id="F4L0U8"/>
<evidence type="ECO:0000256" key="1">
    <source>
        <dbReference type="ARBA" id="ARBA00006484"/>
    </source>
</evidence>
<dbReference type="HOGENOM" id="CLU_010194_1_2_10"/>
<dbReference type="SUPFAM" id="SSF51735">
    <property type="entry name" value="NAD(P)-binding Rossmann-fold domains"/>
    <property type="match status" value="1"/>
</dbReference>
<dbReference type="KEGG" id="hhy:Halhy_2684"/>
<dbReference type="PRINTS" id="PR00081">
    <property type="entry name" value="GDHRDH"/>
</dbReference>
<accession>F4L0U8</accession>
<evidence type="ECO:0000313" key="2">
    <source>
        <dbReference type="EMBL" id="AEE50552.1"/>
    </source>
</evidence>
<dbReference type="GO" id="GO:0004316">
    <property type="term" value="F:3-oxoacyl-[acyl-carrier-protein] reductase (NADPH) activity"/>
    <property type="evidence" value="ECO:0007669"/>
    <property type="project" value="UniProtKB-EC"/>
</dbReference>
<keyword evidence="3" id="KW-1185">Reference proteome</keyword>
<dbReference type="CDD" id="cd05344">
    <property type="entry name" value="BKR_like_SDR_like"/>
    <property type="match status" value="1"/>
</dbReference>
<dbReference type="OrthoDB" id="9804774at2"/>
<dbReference type="InterPro" id="IPR002347">
    <property type="entry name" value="SDR_fam"/>
</dbReference>
<dbReference type="PANTHER" id="PTHR42879:SF6">
    <property type="entry name" value="NADPH-DEPENDENT REDUCTASE BACG"/>
    <property type="match status" value="1"/>
</dbReference>
<evidence type="ECO:0000313" key="3">
    <source>
        <dbReference type="Proteomes" id="UP000008461"/>
    </source>
</evidence>
<dbReference type="eggNOG" id="COG1028">
    <property type="taxonomic scope" value="Bacteria"/>
</dbReference>
<name>F4L0U8_HALH1</name>
<dbReference type="RefSeq" id="WP_013765100.1">
    <property type="nucleotide sequence ID" value="NC_015510.1"/>
</dbReference>
<dbReference type="PANTHER" id="PTHR42879">
    <property type="entry name" value="3-OXOACYL-(ACYL-CARRIER-PROTEIN) REDUCTASE"/>
    <property type="match status" value="1"/>
</dbReference>
<dbReference type="EMBL" id="CP002691">
    <property type="protein sequence ID" value="AEE50552.1"/>
    <property type="molecule type" value="Genomic_DNA"/>
</dbReference>
<keyword evidence="2" id="KW-0560">Oxidoreductase</keyword>
<reference evidence="2 3" key="1">
    <citation type="journal article" date="2011" name="Stand. Genomic Sci.">
        <title>Complete genome sequence of Haliscomenobacter hydrossis type strain (O).</title>
        <authorList>
            <consortium name="US DOE Joint Genome Institute (JGI-PGF)"/>
            <person name="Daligault H."/>
            <person name="Lapidus A."/>
            <person name="Zeytun A."/>
            <person name="Nolan M."/>
            <person name="Lucas S."/>
            <person name="Del Rio T.G."/>
            <person name="Tice H."/>
            <person name="Cheng J.F."/>
            <person name="Tapia R."/>
            <person name="Han C."/>
            <person name="Goodwin L."/>
            <person name="Pitluck S."/>
            <person name="Liolios K."/>
            <person name="Pagani I."/>
            <person name="Ivanova N."/>
            <person name="Huntemann M."/>
            <person name="Mavromatis K."/>
            <person name="Mikhailova N."/>
            <person name="Pati A."/>
            <person name="Chen A."/>
            <person name="Palaniappan K."/>
            <person name="Land M."/>
            <person name="Hauser L."/>
            <person name="Brambilla E.M."/>
            <person name="Rohde M."/>
            <person name="Verbarg S."/>
            <person name="Goker M."/>
            <person name="Bristow J."/>
            <person name="Eisen J.A."/>
            <person name="Markowitz V."/>
            <person name="Hugenholtz P."/>
            <person name="Kyrpides N.C."/>
            <person name="Klenk H.P."/>
            <person name="Woyke T."/>
        </authorList>
    </citation>
    <scope>NUCLEOTIDE SEQUENCE [LARGE SCALE GENOMIC DNA]</scope>
    <source>
        <strain evidence="3">ATCC 27775 / DSM 1100 / LMG 10767 / O</strain>
    </source>
</reference>
<dbReference type="Pfam" id="PF13561">
    <property type="entry name" value="adh_short_C2"/>
    <property type="match status" value="1"/>
</dbReference>
<organism evidence="2 3">
    <name type="scientific">Haliscomenobacter hydrossis (strain ATCC 27775 / DSM 1100 / LMG 10767 / O)</name>
    <dbReference type="NCBI Taxonomy" id="760192"/>
    <lineage>
        <taxon>Bacteria</taxon>
        <taxon>Pseudomonadati</taxon>
        <taxon>Bacteroidota</taxon>
        <taxon>Saprospiria</taxon>
        <taxon>Saprospirales</taxon>
        <taxon>Haliscomenobacteraceae</taxon>
        <taxon>Haliscomenobacter</taxon>
    </lineage>
</organism>
<dbReference type="InterPro" id="IPR036291">
    <property type="entry name" value="NAD(P)-bd_dom_sf"/>
</dbReference>
<gene>
    <name evidence="2" type="ordered locus">Halhy_2684</name>
</gene>
<dbReference type="Gene3D" id="3.40.50.720">
    <property type="entry name" value="NAD(P)-binding Rossmann-like Domain"/>
    <property type="match status" value="1"/>
</dbReference>
<dbReference type="Proteomes" id="UP000008461">
    <property type="component" value="Chromosome"/>
</dbReference>
<comment type="similarity">
    <text evidence="1">Belongs to the short-chain dehydrogenases/reductases (SDR) family.</text>
</comment>
<dbReference type="InterPro" id="IPR050259">
    <property type="entry name" value="SDR"/>
</dbReference>
<proteinExistence type="inferred from homology"/>
<reference key="2">
    <citation type="submission" date="2011-04" db="EMBL/GenBank/DDBJ databases">
        <title>Complete sequence of chromosome of Haliscomenobacter hydrossis DSM 1100.</title>
        <authorList>
            <consortium name="US DOE Joint Genome Institute (JGI-PGF)"/>
            <person name="Lucas S."/>
            <person name="Han J."/>
            <person name="Lapidus A."/>
            <person name="Bruce D."/>
            <person name="Goodwin L."/>
            <person name="Pitluck S."/>
            <person name="Peters L."/>
            <person name="Kyrpides N."/>
            <person name="Mavromatis K."/>
            <person name="Ivanova N."/>
            <person name="Ovchinnikova G."/>
            <person name="Pagani I."/>
            <person name="Daligault H."/>
            <person name="Detter J.C."/>
            <person name="Han C."/>
            <person name="Land M."/>
            <person name="Hauser L."/>
            <person name="Markowitz V."/>
            <person name="Cheng J.-F."/>
            <person name="Hugenholtz P."/>
            <person name="Woyke T."/>
            <person name="Wu D."/>
            <person name="Verbarg S."/>
            <person name="Frueling A."/>
            <person name="Brambilla E."/>
            <person name="Klenk H.-P."/>
            <person name="Eisen J.A."/>
        </authorList>
    </citation>
    <scope>NUCLEOTIDE SEQUENCE</scope>
    <source>
        <strain>DSM 1100</strain>
    </source>
</reference>
<dbReference type="EC" id="1.1.1.100" evidence="2"/>
<sequence>MNLNLQGKNALIGGSSKGLGKAVAIELAKLGANVTLMARSAELLAEVVQELAQIHPEQQHDFLVVDFNKRDELHQQVVGLLSLKPMHILVNNTGGPNGGAILEAKPEQFLEAFQNHLLCNHLLAQLVIPKMKEAEFGRIVNIVSTSVRVPLDNLGVSNTTRGAVASWAKTLANEVAKAGITVNNVLPGFTMTERLMEVLSGSAQKKGISLDQEMNQARETIPCGRFGTPEEIAAVTAFLCTPAASYVTGTSILVDGGRTRSI</sequence>
<protein>
    <submittedName>
        <fullName evidence="2">3-oxoacyl-(Acyl-carrier-protein) reductase</fullName>
        <ecNumber evidence="2">1.1.1.100</ecNumber>
    </submittedName>
</protein>